<dbReference type="Gene3D" id="3.40.50.2000">
    <property type="entry name" value="Glycogen Phosphorylase B"/>
    <property type="match status" value="2"/>
</dbReference>
<comment type="similarity">
    <text evidence="1">Belongs to the glycosyltransferase group 1 family. Glycosyltransferase 4 subfamily.</text>
</comment>
<organism evidence="5 6">
    <name type="scientific">Bacillus cereus VD133</name>
    <dbReference type="NCBI Taxonomy" id="1053233"/>
    <lineage>
        <taxon>Bacteria</taxon>
        <taxon>Bacillati</taxon>
        <taxon>Bacillota</taxon>
        <taxon>Bacilli</taxon>
        <taxon>Bacillales</taxon>
        <taxon>Bacillaceae</taxon>
        <taxon>Bacillus</taxon>
        <taxon>Bacillus cereus group</taxon>
    </lineage>
</organism>
<dbReference type="PANTHER" id="PTHR46401">
    <property type="entry name" value="GLYCOSYLTRANSFERASE WBBK-RELATED"/>
    <property type="match status" value="1"/>
</dbReference>
<gene>
    <name evidence="5" type="ORF">IIU_03532</name>
</gene>
<dbReference type="Pfam" id="PF00534">
    <property type="entry name" value="Glycos_transf_1"/>
    <property type="match status" value="1"/>
</dbReference>
<evidence type="ECO:0000256" key="2">
    <source>
        <dbReference type="ARBA" id="ARBA00022679"/>
    </source>
</evidence>
<accession>A0A9W5PQS9</accession>
<feature type="domain" description="Glycosyltransferase subfamily 4-like N-terminal" evidence="4">
    <location>
        <begin position="6"/>
        <end position="147"/>
    </location>
</feature>
<dbReference type="Pfam" id="PF13477">
    <property type="entry name" value="Glyco_trans_4_2"/>
    <property type="match status" value="1"/>
</dbReference>
<evidence type="ECO:0000313" key="6">
    <source>
        <dbReference type="Proteomes" id="UP000014018"/>
    </source>
</evidence>
<evidence type="ECO:0000256" key="1">
    <source>
        <dbReference type="ARBA" id="ARBA00009481"/>
    </source>
</evidence>
<evidence type="ECO:0000259" key="4">
    <source>
        <dbReference type="Pfam" id="PF13477"/>
    </source>
</evidence>
<dbReference type="RefSeq" id="WP_016111001.1">
    <property type="nucleotide sequence ID" value="NZ_KB976184.1"/>
</dbReference>
<comment type="caution">
    <text evidence="5">The sequence shown here is derived from an EMBL/GenBank/DDBJ whole genome shotgun (WGS) entry which is preliminary data.</text>
</comment>
<proteinExistence type="inferred from homology"/>
<dbReference type="GO" id="GO:0016757">
    <property type="term" value="F:glycosyltransferase activity"/>
    <property type="evidence" value="ECO:0007669"/>
    <property type="project" value="InterPro"/>
</dbReference>
<dbReference type="GO" id="GO:0009103">
    <property type="term" value="P:lipopolysaccharide biosynthetic process"/>
    <property type="evidence" value="ECO:0007669"/>
    <property type="project" value="TreeGrafter"/>
</dbReference>
<evidence type="ECO:0000313" key="5">
    <source>
        <dbReference type="EMBL" id="EOO33007.1"/>
    </source>
</evidence>
<dbReference type="Proteomes" id="UP000014018">
    <property type="component" value="Unassembled WGS sequence"/>
</dbReference>
<protein>
    <recommendedName>
        <fullName evidence="7">Glycosyl transferase family 1 domain-containing protein</fullName>
    </recommendedName>
</protein>
<dbReference type="InterPro" id="IPR028098">
    <property type="entry name" value="Glyco_trans_4-like_N"/>
</dbReference>
<reference evidence="5 6" key="1">
    <citation type="submission" date="2012-12" db="EMBL/GenBank/DDBJ databases">
        <title>The Genome Sequence of Bacillus cereus VD133.</title>
        <authorList>
            <consortium name="The Broad Institute Genome Sequencing Platform"/>
            <consortium name="The Broad Institute Genome Sequencing Center for Infectious Disease"/>
            <person name="Feldgarden M."/>
            <person name="Van der Auwera G.A."/>
            <person name="Mahillon J."/>
            <person name="Duprez V."/>
            <person name="Timmery S."/>
            <person name="Mattelet C."/>
            <person name="Dierick K."/>
            <person name="Sun M."/>
            <person name="Yu Z."/>
            <person name="Zhu L."/>
            <person name="Hu X."/>
            <person name="Shank E.B."/>
            <person name="Swiecicka I."/>
            <person name="Hansen B.M."/>
            <person name="Andrup L."/>
            <person name="Walker B."/>
            <person name="Young S.K."/>
            <person name="Zeng Q."/>
            <person name="Gargeya S."/>
            <person name="Fitzgerald M."/>
            <person name="Haas B."/>
            <person name="Abouelleil A."/>
            <person name="Alvarado L."/>
            <person name="Arachchi H.M."/>
            <person name="Berlin A.M."/>
            <person name="Chapman S.B."/>
            <person name="Dewar J."/>
            <person name="Goldberg J."/>
            <person name="Griggs A."/>
            <person name="Gujja S."/>
            <person name="Hansen M."/>
            <person name="Howarth C."/>
            <person name="Imamovic A."/>
            <person name="Larimer J."/>
            <person name="McCowan C."/>
            <person name="Murphy C."/>
            <person name="Neiman D."/>
            <person name="Pearson M."/>
            <person name="Priest M."/>
            <person name="Roberts A."/>
            <person name="Saif S."/>
            <person name="Shea T."/>
            <person name="Sisk P."/>
            <person name="Sykes S."/>
            <person name="Wortman J."/>
            <person name="Nusbaum C."/>
            <person name="Birren B."/>
        </authorList>
    </citation>
    <scope>NUCLEOTIDE SEQUENCE [LARGE SCALE GENOMIC DNA]</scope>
    <source>
        <strain evidence="5 6">VD133</strain>
    </source>
</reference>
<dbReference type="AlphaFoldDB" id="A0A9W5PQS9"/>
<name>A0A9W5PQS9_BACCE</name>
<evidence type="ECO:0008006" key="7">
    <source>
        <dbReference type="Google" id="ProtNLM"/>
    </source>
</evidence>
<dbReference type="EMBL" id="AHFB01000062">
    <property type="protein sequence ID" value="EOO33007.1"/>
    <property type="molecule type" value="Genomic_DNA"/>
</dbReference>
<dbReference type="SUPFAM" id="SSF53756">
    <property type="entry name" value="UDP-Glycosyltransferase/glycogen phosphorylase"/>
    <property type="match status" value="1"/>
</dbReference>
<dbReference type="PANTHER" id="PTHR46401:SF2">
    <property type="entry name" value="GLYCOSYLTRANSFERASE WBBK-RELATED"/>
    <property type="match status" value="1"/>
</dbReference>
<keyword evidence="2" id="KW-0808">Transferase</keyword>
<evidence type="ECO:0000259" key="3">
    <source>
        <dbReference type="Pfam" id="PF00534"/>
    </source>
</evidence>
<sequence length="367" mass="43229">MKKMLLIPKGQYGYNTDYLKMVNYLSKHNVHVDILCFDNNRLRVNLPENVNVKYINISKNRIINYLKYNMEIIKFVLKNRKEYNWIIVSGTIEYCGYIPLLLRKFTSKANWIMDIRTGAVFSSEKKRHFYDNAMKWSTKFFDHITVISDLLAKKLQISKYTLLPLGADRIVDIREKKVNTERIKFLYVGTFENRNLENVIKAYDIFCTKNDNQIQTSLDVVGSAYTEKYQQRVMEAIENVKNKGNIQYHGRKNHDEIINLFKEAAVGFSYVPITDYYDVQPPTKTYEYIINGIVCIGTNTKANAEIINDRNGILINEDINSIVEGIEKVSKEICKYDILQLSQTVENYEWDKIEYRFHEFLKEIDIK</sequence>
<dbReference type="InterPro" id="IPR001296">
    <property type="entry name" value="Glyco_trans_1"/>
</dbReference>
<feature type="domain" description="Glycosyl transferase family 1" evidence="3">
    <location>
        <begin position="172"/>
        <end position="331"/>
    </location>
</feature>